<dbReference type="STRING" id="1801750.A3B85_02030"/>
<evidence type="ECO:0000313" key="2">
    <source>
        <dbReference type="EMBL" id="OGI76870.1"/>
    </source>
</evidence>
<evidence type="ECO:0000256" key="1">
    <source>
        <dbReference type="SAM" id="Phobius"/>
    </source>
</evidence>
<proteinExistence type="predicted"/>
<gene>
    <name evidence="2" type="ORF">A3B85_02030</name>
</gene>
<reference evidence="2 3" key="1">
    <citation type="journal article" date="2016" name="Nat. Commun.">
        <title>Thousands of microbial genomes shed light on interconnected biogeochemical processes in an aquifer system.</title>
        <authorList>
            <person name="Anantharaman K."/>
            <person name="Brown C.T."/>
            <person name="Hug L.A."/>
            <person name="Sharon I."/>
            <person name="Castelle C.J."/>
            <person name="Probst A.J."/>
            <person name="Thomas B.C."/>
            <person name="Singh A."/>
            <person name="Wilkins M.J."/>
            <person name="Karaoz U."/>
            <person name="Brodie E.L."/>
            <person name="Williams K.H."/>
            <person name="Hubbard S.S."/>
            <person name="Banfield J.F."/>
        </authorList>
    </citation>
    <scope>NUCLEOTIDE SEQUENCE [LARGE SCALE GENOMIC DNA]</scope>
</reference>
<dbReference type="EMBL" id="MFUA01000017">
    <property type="protein sequence ID" value="OGI76870.1"/>
    <property type="molecule type" value="Genomic_DNA"/>
</dbReference>
<keyword evidence="1" id="KW-0812">Transmembrane</keyword>
<keyword evidence="1" id="KW-0472">Membrane</keyword>
<comment type="caution">
    <text evidence="2">The sequence shown here is derived from an EMBL/GenBank/DDBJ whole genome shotgun (WGS) entry which is preliminary data.</text>
</comment>
<dbReference type="AlphaFoldDB" id="A0A1F6W4M8"/>
<organism evidence="2 3">
    <name type="scientific">Candidatus Nomurabacteria bacterium RIFCSPHIGHO2_02_FULL_37_13</name>
    <dbReference type="NCBI Taxonomy" id="1801750"/>
    <lineage>
        <taxon>Bacteria</taxon>
        <taxon>Candidatus Nomuraibacteriota</taxon>
    </lineage>
</organism>
<feature type="transmembrane region" description="Helical" evidence="1">
    <location>
        <begin position="12"/>
        <end position="30"/>
    </location>
</feature>
<keyword evidence="1" id="KW-1133">Transmembrane helix</keyword>
<dbReference type="Proteomes" id="UP000178374">
    <property type="component" value="Unassembled WGS sequence"/>
</dbReference>
<accession>A0A1F6W4M8</accession>
<sequence length="377" mass="39471">MSDKIIQNFKNIFFILSMVIVVSILFLLFVNQVDASHTFTTESQTVSCSGSGTCSAQCNANWSVSDNNSSYIDQAWYGPNVTWDDIGQMGETHTGLFFWLNRTDKSGCEPSGTCGTSNCAGSRTISACTFFTRNVENSNCGSTISGVGTNITLNFWVKGVELFAMAEDTPTGISASAPFGYARVFCDSVQKHDGNGACVNIDGDINAIVTDNTDPGSADIAWSSNALPITSGSNSGQTTVVYLIKDSVDTGQRRSATSSGGSGTFSSLVAGNYQVCLNGGDGFGTEVNITPDACAPFTVNPPATPALSAKWTDTGTDTQNKTVTPGQSYTIPFNYWNSGQSGSEVTNITCTPTLPLPAGTTIAPGDLVCPSVTLTAP</sequence>
<evidence type="ECO:0000313" key="3">
    <source>
        <dbReference type="Proteomes" id="UP000178374"/>
    </source>
</evidence>
<name>A0A1F6W4M8_9BACT</name>
<protein>
    <submittedName>
        <fullName evidence="2">Uncharacterized protein</fullName>
    </submittedName>
</protein>